<keyword evidence="3" id="KW-0479">Metal-binding</keyword>
<gene>
    <name evidence="11" type="ORF">Dacsa_2673</name>
</gene>
<dbReference type="AlphaFoldDB" id="K9YWF9"/>
<dbReference type="STRING" id="13035.Dacsa_2673"/>
<dbReference type="GO" id="GO:0051603">
    <property type="term" value="P:proteolysis involved in protein catabolic process"/>
    <property type="evidence" value="ECO:0007669"/>
    <property type="project" value="TreeGrafter"/>
</dbReference>
<feature type="region of interest" description="Disordered" evidence="8">
    <location>
        <begin position="81"/>
        <end position="105"/>
    </location>
</feature>
<evidence type="ECO:0000256" key="4">
    <source>
        <dbReference type="ARBA" id="ARBA00022801"/>
    </source>
</evidence>
<dbReference type="Gene3D" id="3.30.2010.10">
    <property type="entry name" value="Metalloproteases ('zincins'), catalytic domain"/>
    <property type="match status" value="1"/>
</dbReference>
<evidence type="ECO:0000256" key="9">
    <source>
        <dbReference type="SAM" id="SignalP"/>
    </source>
</evidence>
<evidence type="ECO:0000256" key="5">
    <source>
        <dbReference type="ARBA" id="ARBA00022833"/>
    </source>
</evidence>
<dbReference type="HOGENOM" id="CLU_023737_1_0_3"/>
<dbReference type="GO" id="GO:0046872">
    <property type="term" value="F:metal ion binding"/>
    <property type="evidence" value="ECO:0007669"/>
    <property type="project" value="UniProtKB-KW"/>
</dbReference>
<keyword evidence="6" id="KW-0482">Metalloprotease</keyword>
<evidence type="ECO:0000259" key="10">
    <source>
        <dbReference type="Pfam" id="PF01435"/>
    </source>
</evidence>
<proteinExistence type="predicted"/>
<keyword evidence="7" id="KW-0175">Coiled coil</keyword>
<dbReference type="InterPro" id="IPR011990">
    <property type="entry name" value="TPR-like_helical_dom_sf"/>
</dbReference>
<evidence type="ECO:0000256" key="1">
    <source>
        <dbReference type="ARBA" id="ARBA00001947"/>
    </source>
</evidence>
<dbReference type="PANTHER" id="PTHR22726">
    <property type="entry name" value="METALLOENDOPEPTIDASE OMA1"/>
    <property type="match status" value="1"/>
</dbReference>
<evidence type="ECO:0000313" key="12">
    <source>
        <dbReference type="Proteomes" id="UP000010482"/>
    </source>
</evidence>
<feature type="domain" description="Peptidase M48" evidence="10">
    <location>
        <begin position="298"/>
        <end position="465"/>
    </location>
</feature>
<dbReference type="RefSeq" id="WP_015230240.1">
    <property type="nucleotide sequence ID" value="NC_019780.1"/>
</dbReference>
<dbReference type="Gene3D" id="1.25.40.10">
    <property type="entry name" value="Tetratricopeptide repeat domain"/>
    <property type="match status" value="1"/>
</dbReference>
<dbReference type="PANTHER" id="PTHR22726:SF1">
    <property type="entry name" value="METALLOENDOPEPTIDASE OMA1, MITOCHONDRIAL"/>
    <property type="match status" value="1"/>
</dbReference>
<evidence type="ECO:0000256" key="2">
    <source>
        <dbReference type="ARBA" id="ARBA00022670"/>
    </source>
</evidence>
<dbReference type="Pfam" id="PF01435">
    <property type="entry name" value="Peptidase_M48"/>
    <property type="match status" value="1"/>
</dbReference>
<protein>
    <submittedName>
        <fullName evidence="11">Peptidase family M48</fullName>
    </submittedName>
</protein>
<keyword evidence="2" id="KW-0645">Protease</keyword>
<reference evidence="11" key="1">
    <citation type="submission" date="2012-04" db="EMBL/GenBank/DDBJ databases">
        <title>Finished genome of Dactylococcopsis salina PCC 8305.</title>
        <authorList>
            <consortium name="US DOE Joint Genome Institute"/>
            <person name="Gugger M."/>
            <person name="Coursin T."/>
            <person name="Rippka R."/>
            <person name="Tandeau De Marsac N."/>
            <person name="Huntemann M."/>
            <person name="Wei C.-L."/>
            <person name="Han J."/>
            <person name="Detter J.C."/>
            <person name="Han C."/>
            <person name="Tapia R."/>
            <person name="Daligault H."/>
            <person name="Chen A."/>
            <person name="Krypides N."/>
            <person name="Mavromatis K."/>
            <person name="Markowitz V."/>
            <person name="Szeto E."/>
            <person name="Ivanova N."/>
            <person name="Ovchinnikova G."/>
            <person name="Pagani I."/>
            <person name="Pati A."/>
            <person name="Goodwin L."/>
            <person name="Peters L."/>
            <person name="Pitluck S."/>
            <person name="Woyke T."/>
            <person name="Kerfeld C."/>
        </authorList>
    </citation>
    <scope>NUCLEOTIDE SEQUENCE [LARGE SCALE GENOMIC DNA]</scope>
    <source>
        <strain evidence="11">PCC 8305</strain>
    </source>
</reference>
<sequence>MKHSWKVLLLTLSFILIPTTAWSESLKEKTEEEVTTVEENLEPKINELLPDLSAEEFNYLATLMKADRLYKRGEKEEAETLYQEAKKSFQTETTEPSNKPYTDQASLPPGGKVYWRYGKAEFNPKLETKTLSPLQLLTEKYQSFIPGHIRYAEALVYFDQSEKAITHLESAVSRYPQQLTLVKALIPLYEKNEQWLDASLTARQFAILNSEHSQADNYQNLADKHLEKYESQLRSRLRENAFASIITGALSYALTGNLAGPLSAIESTTLLLQGESGVGNSISDNLEKRLPLLEDKAVNQYITEIGENLTEYSGRDSFDYEFYIIMDENLNAFALPGGKIFINAGAILETKSEAELAGLVAHELAHAVLSHGFQLVTEGNLLANVSQFVPYGGTAANLIVLNYSRHMERQADELGTRLLASSEYAADGLYHLMLTLEEKNTDRATPPAWLSTHPDTTERVNNIKTQIVENGYNRYTYEGVSEHQQIKQKVAELLAEYQAEQEEKESDDNEED</sequence>
<organism evidence="11 12">
    <name type="scientific">Dactylococcopsis salina (strain PCC 8305)</name>
    <name type="common">Myxobactron salinum</name>
    <dbReference type="NCBI Taxonomy" id="13035"/>
    <lineage>
        <taxon>Bacteria</taxon>
        <taxon>Bacillati</taxon>
        <taxon>Cyanobacteriota</taxon>
        <taxon>Cyanophyceae</taxon>
        <taxon>Nodosilineales</taxon>
        <taxon>Cymatolegaceae</taxon>
        <taxon>Dactylococcopsis</taxon>
    </lineage>
</organism>
<dbReference type="SUPFAM" id="SSF48452">
    <property type="entry name" value="TPR-like"/>
    <property type="match status" value="1"/>
</dbReference>
<feature type="chain" id="PRO_5003938938" evidence="9">
    <location>
        <begin position="24"/>
        <end position="512"/>
    </location>
</feature>
<feature type="coiled-coil region" evidence="7">
    <location>
        <begin position="480"/>
        <end position="510"/>
    </location>
</feature>
<dbReference type="KEGG" id="dsl:Dacsa_2673"/>
<dbReference type="InterPro" id="IPR001915">
    <property type="entry name" value="Peptidase_M48"/>
</dbReference>
<evidence type="ECO:0000256" key="6">
    <source>
        <dbReference type="ARBA" id="ARBA00023049"/>
    </source>
</evidence>
<dbReference type="OrthoDB" id="9810445at2"/>
<evidence type="ECO:0000256" key="3">
    <source>
        <dbReference type="ARBA" id="ARBA00022723"/>
    </source>
</evidence>
<accession>K9YWF9</accession>
<dbReference type="GO" id="GO:0016020">
    <property type="term" value="C:membrane"/>
    <property type="evidence" value="ECO:0007669"/>
    <property type="project" value="TreeGrafter"/>
</dbReference>
<keyword evidence="5" id="KW-0862">Zinc</keyword>
<feature type="compositionally biased region" description="Polar residues" evidence="8">
    <location>
        <begin position="90"/>
        <end position="105"/>
    </location>
</feature>
<dbReference type="Proteomes" id="UP000010482">
    <property type="component" value="Chromosome"/>
</dbReference>
<dbReference type="InterPro" id="IPR051156">
    <property type="entry name" value="Mito/Outer_Membr_Metalloprot"/>
</dbReference>
<evidence type="ECO:0000256" key="8">
    <source>
        <dbReference type="SAM" id="MobiDB-lite"/>
    </source>
</evidence>
<dbReference type="GO" id="GO:0004222">
    <property type="term" value="F:metalloendopeptidase activity"/>
    <property type="evidence" value="ECO:0007669"/>
    <property type="project" value="InterPro"/>
</dbReference>
<name>K9YWF9_DACS8</name>
<dbReference type="CDD" id="cd07333">
    <property type="entry name" value="M48C_bepA_like"/>
    <property type="match status" value="1"/>
</dbReference>
<evidence type="ECO:0000313" key="11">
    <source>
        <dbReference type="EMBL" id="AFZ51251.1"/>
    </source>
</evidence>
<keyword evidence="12" id="KW-1185">Reference proteome</keyword>
<comment type="cofactor">
    <cofactor evidence="1">
        <name>Zn(2+)</name>
        <dbReference type="ChEBI" id="CHEBI:29105"/>
    </cofactor>
</comment>
<dbReference type="EMBL" id="CP003944">
    <property type="protein sequence ID" value="AFZ51251.1"/>
    <property type="molecule type" value="Genomic_DNA"/>
</dbReference>
<feature type="signal peptide" evidence="9">
    <location>
        <begin position="1"/>
        <end position="23"/>
    </location>
</feature>
<evidence type="ECO:0000256" key="7">
    <source>
        <dbReference type="SAM" id="Coils"/>
    </source>
</evidence>
<dbReference type="eggNOG" id="COG4783">
    <property type="taxonomic scope" value="Bacteria"/>
</dbReference>
<keyword evidence="4" id="KW-0378">Hydrolase</keyword>
<keyword evidence="9" id="KW-0732">Signal</keyword>